<dbReference type="EMBL" id="BSYO01000021">
    <property type="protein sequence ID" value="GMH20167.1"/>
    <property type="molecule type" value="Genomic_DNA"/>
</dbReference>
<comment type="caution">
    <text evidence="4">Lacks conserved residue(s) required for the propagation of feature annotation.</text>
</comment>
<dbReference type="InterPro" id="IPR001752">
    <property type="entry name" value="Kinesin_motor_dom"/>
</dbReference>
<evidence type="ECO:0000313" key="8">
    <source>
        <dbReference type="EMBL" id="GMH20167.1"/>
    </source>
</evidence>
<feature type="region of interest" description="Disordered" evidence="6">
    <location>
        <begin position="566"/>
        <end position="654"/>
    </location>
</feature>
<dbReference type="GO" id="GO:0005524">
    <property type="term" value="F:ATP binding"/>
    <property type="evidence" value="ECO:0007669"/>
    <property type="project" value="UniProtKB-KW"/>
</dbReference>
<dbReference type="InterPro" id="IPR027417">
    <property type="entry name" value="P-loop_NTPase"/>
</dbReference>
<feature type="compositionally biased region" description="Basic and acidic residues" evidence="6">
    <location>
        <begin position="364"/>
        <end position="385"/>
    </location>
</feature>
<evidence type="ECO:0000256" key="5">
    <source>
        <dbReference type="RuleBase" id="RU000394"/>
    </source>
</evidence>
<dbReference type="InterPro" id="IPR027640">
    <property type="entry name" value="Kinesin-like_fam"/>
</dbReference>
<evidence type="ECO:0000313" key="9">
    <source>
        <dbReference type="Proteomes" id="UP001279734"/>
    </source>
</evidence>
<feature type="compositionally biased region" description="Polar residues" evidence="6">
    <location>
        <begin position="624"/>
        <end position="645"/>
    </location>
</feature>
<feature type="compositionally biased region" description="Basic and acidic residues" evidence="6">
    <location>
        <begin position="570"/>
        <end position="582"/>
    </location>
</feature>
<keyword evidence="9" id="KW-1185">Reference proteome</keyword>
<accession>A0AAD3T031</accession>
<feature type="compositionally biased region" description="Basic and acidic residues" evidence="6">
    <location>
        <begin position="238"/>
        <end position="253"/>
    </location>
</feature>
<dbReference type="PRINTS" id="PR00380">
    <property type="entry name" value="KINESINHEAVY"/>
</dbReference>
<feature type="compositionally biased region" description="Basic and acidic residues" evidence="6">
    <location>
        <begin position="321"/>
        <end position="332"/>
    </location>
</feature>
<evidence type="ECO:0000259" key="7">
    <source>
        <dbReference type="PROSITE" id="PS50067"/>
    </source>
</evidence>
<keyword evidence="2 5" id="KW-0067">ATP-binding</keyword>
<dbReference type="PANTHER" id="PTHR47972:SF4">
    <property type="entry name" value="KINESIN-LIKE PROTEIN KIN-14L"/>
    <property type="match status" value="1"/>
</dbReference>
<feature type="region of interest" description="Disordered" evidence="6">
    <location>
        <begin position="197"/>
        <end position="257"/>
    </location>
</feature>
<dbReference type="GO" id="GO:0005874">
    <property type="term" value="C:microtubule"/>
    <property type="evidence" value="ECO:0007669"/>
    <property type="project" value="UniProtKB-KW"/>
</dbReference>
<dbReference type="Proteomes" id="UP001279734">
    <property type="component" value="Unassembled WGS sequence"/>
</dbReference>
<feature type="region of interest" description="Disordered" evidence="6">
    <location>
        <begin position="364"/>
        <end position="400"/>
    </location>
</feature>
<dbReference type="GO" id="GO:0008017">
    <property type="term" value="F:microtubule binding"/>
    <property type="evidence" value="ECO:0007669"/>
    <property type="project" value="InterPro"/>
</dbReference>
<dbReference type="SUPFAM" id="SSF52540">
    <property type="entry name" value="P-loop containing nucleoside triphosphate hydrolases"/>
    <property type="match status" value="1"/>
</dbReference>
<feature type="region of interest" description="Disordered" evidence="6">
    <location>
        <begin position="321"/>
        <end position="341"/>
    </location>
</feature>
<dbReference type="GO" id="GO:0003777">
    <property type="term" value="F:microtubule motor activity"/>
    <property type="evidence" value="ECO:0007669"/>
    <property type="project" value="InterPro"/>
</dbReference>
<evidence type="ECO:0000256" key="3">
    <source>
        <dbReference type="ARBA" id="ARBA00023175"/>
    </source>
</evidence>
<protein>
    <recommendedName>
        <fullName evidence="5">Kinesin-like protein</fullName>
    </recommendedName>
</protein>
<comment type="similarity">
    <text evidence="4 5">Belongs to the TRAFAC class myosin-kinesin ATPase superfamily. Kinesin family.</text>
</comment>
<keyword evidence="3 5" id="KW-0505">Motor protein</keyword>
<organism evidence="8 9">
    <name type="scientific">Nepenthes gracilis</name>
    <name type="common">Slender pitcher plant</name>
    <dbReference type="NCBI Taxonomy" id="150966"/>
    <lineage>
        <taxon>Eukaryota</taxon>
        <taxon>Viridiplantae</taxon>
        <taxon>Streptophyta</taxon>
        <taxon>Embryophyta</taxon>
        <taxon>Tracheophyta</taxon>
        <taxon>Spermatophyta</taxon>
        <taxon>Magnoliopsida</taxon>
        <taxon>eudicotyledons</taxon>
        <taxon>Gunneridae</taxon>
        <taxon>Pentapetalae</taxon>
        <taxon>Caryophyllales</taxon>
        <taxon>Nepenthaceae</taxon>
        <taxon>Nepenthes</taxon>
    </lineage>
</organism>
<keyword evidence="1 5" id="KW-0547">Nucleotide-binding</keyword>
<dbReference type="PANTHER" id="PTHR47972">
    <property type="entry name" value="KINESIN-LIKE PROTEIN KLP-3"/>
    <property type="match status" value="1"/>
</dbReference>
<sequence>MTLPDATLCPVKSTVDVLNLMKLGEVNRAIGSTAMNDQSSRSHSVLTVHVHGKDASGSTLHSHLHLVDLAGSERVDKSEVSGDRLKEAQHINRSLSCLGDVFTALSQKSSHIPYRNSKLTLLLQDALGGNAKTLMFAHISPEGENFAETISTLKFAQRVSAVELGAACLNKQCSEVMELKQQIENLKKALMEKEAQNLKPNRQPISPHKKSKATPEITSPRSRRLSIENSWAMKTKKSQNEKEPRSPYEKQRAMMEGNPLRSRRMSLEHPSTMNTEKVPHVGPDTMEGISAWEEPKVMLDRTLRSFRRLSIENSRIMKCEEVQSAESDKSEYGVRTPARSQQISFENPSVQWLSIENPSSMKLEKVKNREPGKLKQQESPNEEKFATTNQTPPRSRRLSIKNPSATKFDKLMNTSDRKACKTLSMTANLGIKPNSAGSRRFSLGDPKNGRKDHLEIELSEDMLKISPSESSSVHKFRQLCESRAISNSNADSSNSETLLFSAYEGQPFQNLDKGTPEPQVLGGNAVQIAMLAEVTIAKGYQTTSTVRSAHGKSSQIRKSLRTIGKMINGSDKRNPQKTEAPIKGRNAISDSKSPTTATSRTLRRQSLTGIQPIGSENLRRSSLGGKSSNACISETRNAKSPPSRSSTKRMNRQM</sequence>
<evidence type="ECO:0000256" key="2">
    <source>
        <dbReference type="ARBA" id="ARBA00022840"/>
    </source>
</evidence>
<evidence type="ECO:0000256" key="6">
    <source>
        <dbReference type="SAM" id="MobiDB-lite"/>
    </source>
</evidence>
<dbReference type="InterPro" id="IPR019821">
    <property type="entry name" value="Kinesin_motor_CS"/>
</dbReference>
<dbReference type="InterPro" id="IPR036961">
    <property type="entry name" value="Kinesin_motor_dom_sf"/>
</dbReference>
<dbReference type="GO" id="GO:0007018">
    <property type="term" value="P:microtubule-based movement"/>
    <property type="evidence" value="ECO:0007669"/>
    <property type="project" value="InterPro"/>
</dbReference>
<proteinExistence type="inferred from homology"/>
<evidence type="ECO:0000256" key="4">
    <source>
        <dbReference type="PROSITE-ProRule" id="PRU00283"/>
    </source>
</evidence>
<feature type="compositionally biased region" description="Polar residues" evidence="6">
    <location>
        <begin position="588"/>
        <end position="609"/>
    </location>
</feature>
<reference evidence="8" key="1">
    <citation type="submission" date="2023-05" db="EMBL/GenBank/DDBJ databases">
        <title>Nepenthes gracilis genome sequencing.</title>
        <authorList>
            <person name="Fukushima K."/>
        </authorList>
    </citation>
    <scope>NUCLEOTIDE SEQUENCE</scope>
    <source>
        <strain evidence="8">SING2019-196</strain>
    </source>
</reference>
<dbReference type="AlphaFoldDB" id="A0AAD3T031"/>
<dbReference type="SMART" id="SM00129">
    <property type="entry name" value="KISc"/>
    <property type="match status" value="1"/>
</dbReference>
<dbReference type="PROSITE" id="PS00411">
    <property type="entry name" value="KINESIN_MOTOR_1"/>
    <property type="match status" value="1"/>
</dbReference>
<feature type="domain" description="Kinesin motor" evidence="7">
    <location>
        <begin position="1"/>
        <end position="162"/>
    </location>
</feature>
<dbReference type="Pfam" id="PF00225">
    <property type="entry name" value="Kinesin"/>
    <property type="match status" value="1"/>
</dbReference>
<gene>
    <name evidence="8" type="ORF">Nepgr_022008</name>
</gene>
<name>A0AAD3T031_NEPGR</name>
<keyword evidence="5" id="KW-0493">Microtubule</keyword>
<dbReference type="PROSITE" id="PS50067">
    <property type="entry name" value="KINESIN_MOTOR_2"/>
    <property type="match status" value="1"/>
</dbReference>
<comment type="caution">
    <text evidence="8">The sequence shown here is derived from an EMBL/GenBank/DDBJ whole genome shotgun (WGS) entry which is preliminary data.</text>
</comment>
<evidence type="ECO:0000256" key="1">
    <source>
        <dbReference type="ARBA" id="ARBA00022741"/>
    </source>
</evidence>
<dbReference type="Gene3D" id="3.40.850.10">
    <property type="entry name" value="Kinesin motor domain"/>
    <property type="match status" value="1"/>
</dbReference>